<proteinExistence type="predicted"/>
<gene>
    <name evidence="3" type="ORF">CBW21_00910</name>
</gene>
<sequence length="234" mass="25782">MKLPIRPLLSILLCLFCSGGQGFAQAADMMLPAYTGEGNVYKQVHSLRELRFRYVVEQKTDFSCGAAALTTLLRYGFGLDVNEQQVIAGMMAGANPDVVRQQGFSMLDMKRFVNVLGLRASGFVSGAERLPALRIPALIMLDINGYKHFVVLKMATRDTVYVADPALGNRAIPMPEFTRQWNGVLLAVAGPGYRPQGPLRQFPSPLSARQLMVNMQPASPAELVEYGFLYSDFL</sequence>
<name>A0A202BGQ5_CHRVL</name>
<dbReference type="Gene3D" id="3.90.70.10">
    <property type="entry name" value="Cysteine proteinases"/>
    <property type="match status" value="1"/>
</dbReference>
<evidence type="ECO:0000313" key="3">
    <source>
        <dbReference type="EMBL" id="OVE50580.1"/>
    </source>
</evidence>
<dbReference type="Pfam" id="PF03412">
    <property type="entry name" value="Peptidase_C39"/>
    <property type="match status" value="1"/>
</dbReference>
<dbReference type="PROSITE" id="PS50990">
    <property type="entry name" value="PEPTIDASE_C39"/>
    <property type="match status" value="1"/>
</dbReference>
<dbReference type="GO" id="GO:0008233">
    <property type="term" value="F:peptidase activity"/>
    <property type="evidence" value="ECO:0007669"/>
    <property type="project" value="InterPro"/>
</dbReference>
<dbReference type="GO" id="GO:0016020">
    <property type="term" value="C:membrane"/>
    <property type="evidence" value="ECO:0007669"/>
    <property type="project" value="InterPro"/>
</dbReference>
<dbReference type="AlphaFoldDB" id="A0A202BGQ5"/>
<feature type="chain" id="PRO_5011284815" evidence="1">
    <location>
        <begin position="27"/>
        <end position="234"/>
    </location>
</feature>
<evidence type="ECO:0000256" key="1">
    <source>
        <dbReference type="SAM" id="SignalP"/>
    </source>
</evidence>
<dbReference type="RefSeq" id="WP_045050118.1">
    <property type="nucleotide sequence ID" value="NZ_CP150454.1"/>
</dbReference>
<evidence type="ECO:0000313" key="4">
    <source>
        <dbReference type="Proteomes" id="UP000196342"/>
    </source>
</evidence>
<comment type="caution">
    <text evidence="3">The sequence shown here is derived from an EMBL/GenBank/DDBJ whole genome shotgun (WGS) entry which is preliminary data.</text>
</comment>
<reference evidence="3 4" key="1">
    <citation type="submission" date="2017-05" db="EMBL/GenBank/DDBJ databases">
        <title>Chromobacterium violaceum GHPS1 isolated from Hydrocarbon polluted soil in French Guiana display an awesome secondary metabolite arsenal and a battery of drug and heavy-metal-resistance and detoxification of xenobiotics proteins.</title>
        <authorList>
            <person name="Belbahri L."/>
        </authorList>
    </citation>
    <scope>NUCLEOTIDE SEQUENCE [LARGE SCALE GENOMIC DNA]</scope>
    <source>
        <strain evidence="3 4">GHPS1</strain>
    </source>
</reference>
<feature type="signal peptide" evidence="1">
    <location>
        <begin position="1"/>
        <end position="26"/>
    </location>
</feature>
<dbReference type="EMBL" id="NHOO01000001">
    <property type="protein sequence ID" value="OVE50580.1"/>
    <property type="molecule type" value="Genomic_DNA"/>
</dbReference>
<dbReference type="Proteomes" id="UP000196342">
    <property type="component" value="Unassembled WGS sequence"/>
</dbReference>
<dbReference type="InterPro" id="IPR005074">
    <property type="entry name" value="Peptidase_C39"/>
</dbReference>
<feature type="domain" description="Peptidase C39" evidence="2">
    <location>
        <begin position="58"/>
        <end position="188"/>
    </location>
</feature>
<dbReference type="GO" id="GO:0006508">
    <property type="term" value="P:proteolysis"/>
    <property type="evidence" value="ECO:0007669"/>
    <property type="project" value="InterPro"/>
</dbReference>
<keyword evidence="4" id="KW-1185">Reference proteome</keyword>
<accession>A0A202BGQ5</accession>
<keyword evidence="1" id="KW-0732">Signal</keyword>
<dbReference type="CDD" id="cd02423">
    <property type="entry name" value="Peptidase_C39G"/>
    <property type="match status" value="1"/>
</dbReference>
<dbReference type="GO" id="GO:0005524">
    <property type="term" value="F:ATP binding"/>
    <property type="evidence" value="ECO:0007669"/>
    <property type="project" value="InterPro"/>
</dbReference>
<protein>
    <submittedName>
        <fullName evidence="3">Peptidase C39</fullName>
    </submittedName>
</protein>
<organism evidence="3 4">
    <name type="scientific">Chromobacterium violaceum</name>
    <dbReference type="NCBI Taxonomy" id="536"/>
    <lineage>
        <taxon>Bacteria</taxon>
        <taxon>Pseudomonadati</taxon>
        <taxon>Pseudomonadota</taxon>
        <taxon>Betaproteobacteria</taxon>
        <taxon>Neisseriales</taxon>
        <taxon>Chromobacteriaceae</taxon>
        <taxon>Chromobacterium</taxon>
    </lineage>
</organism>
<evidence type="ECO:0000259" key="2">
    <source>
        <dbReference type="PROSITE" id="PS50990"/>
    </source>
</evidence>